<evidence type="ECO:0000313" key="1">
    <source>
        <dbReference type="EMBL" id="QZA76925.1"/>
    </source>
</evidence>
<keyword evidence="2" id="KW-1185">Reference proteome</keyword>
<dbReference type="RefSeq" id="WP_221005324.1">
    <property type="nucleotide sequence ID" value="NZ_CP081150.1"/>
</dbReference>
<dbReference type="Pfam" id="PF06041">
    <property type="entry name" value="DUF924"/>
    <property type="match status" value="1"/>
</dbReference>
<evidence type="ECO:0000313" key="2">
    <source>
        <dbReference type="Proteomes" id="UP000825679"/>
    </source>
</evidence>
<sequence>MFNDVLNFWFEEISPAQWWAKDPQFDQQITTRFAALHTRAVQCELYEWRDTAHGRLAEIIVLDQFSRNMFRDTPQAFAQDPLALALAQEAIAAGAADLLTPVERSFLYLPLMHSESLLIHEVAVQLYTENGLQNNLDFEFKHKAIIEQFGRYPHRNAILGRVSTPEEQEFLKQPNSGF</sequence>
<dbReference type="Gene3D" id="1.20.58.320">
    <property type="entry name" value="TPR-like"/>
    <property type="match status" value="1"/>
</dbReference>
<dbReference type="Gene3D" id="1.25.40.10">
    <property type="entry name" value="Tetratricopeptide repeat domain"/>
    <property type="match status" value="1"/>
</dbReference>
<dbReference type="Proteomes" id="UP000825679">
    <property type="component" value="Chromosome"/>
</dbReference>
<accession>A0ABX8Z541</accession>
<dbReference type="InterPro" id="IPR010323">
    <property type="entry name" value="DUF924"/>
</dbReference>
<reference evidence="1 2" key="1">
    <citation type="submission" date="2021-08" db="EMBL/GenBank/DDBJ databases">
        <title>complete genome sequencing of Deefgea sp. D25.</title>
        <authorList>
            <person name="Bae J.-W."/>
            <person name="Gim D.-H."/>
        </authorList>
    </citation>
    <scope>NUCLEOTIDE SEQUENCE [LARGE SCALE GENOMIC DNA]</scope>
    <source>
        <strain evidence="1 2">D25</strain>
    </source>
</reference>
<protein>
    <submittedName>
        <fullName evidence="1">DUF924 domain-containing protein</fullName>
    </submittedName>
</protein>
<gene>
    <name evidence="1" type="ORF">K4H28_11440</name>
</gene>
<organism evidence="1 2">
    <name type="scientific">Deefgea tanakiae</name>
    <dbReference type="NCBI Taxonomy" id="2865840"/>
    <lineage>
        <taxon>Bacteria</taxon>
        <taxon>Pseudomonadati</taxon>
        <taxon>Pseudomonadota</taxon>
        <taxon>Betaproteobacteria</taxon>
        <taxon>Neisseriales</taxon>
        <taxon>Chitinibacteraceae</taxon>
        <taxon>Deefgea</taxon>
    </lineage>
</organism>
<dbReference type="InterPro" id="IPR011990">
    <property type="entry name" value="TPR-like_helical_dom_sf"/>
</dbReference>
<dbReference type="EMBL" id="CP081150">
    <property type="protein sequence ID" value="QZA76925.1"/>
    <property type="molecule type" value="Genomic_DNA"/>
</dbReference>
<name>A0ABX8Z541_9NEIS</name>
<proteinExistence type="predicted"/>
<dbReference type="SUPFAM" id="SSF48452">
    <property type="entry name" value="TPR-like"/>
    <property type="match status" value="1"/>
</dbReference>